<dbReference type="PANTHER" id="PTHR21879:SF26">
    <property type="entry name" value="OSIRIS 1"/>
    <property type="match status" value="1"/>
</dbReference>
<reference evidence="2" key="1">
    <citation type="submission" date="2022-07" db="EMBL/GenBank/DDBJ databases">
        <authorList>
            <person name="Trinca V."/>
            <person name="Uliana J.V.C."/>
            <person name="Torres T.T."/>
            <person name="Ward R.J."/>
            <person name="Monesi N."/>
        </authorList>
    </citation>
    <scope>NUCLEOTIDE SEQUENCE</scope>
    <source>
        <strain evidence="2">HSMRA1968</strain>
        <tissue evidence="2">Whole embryos</tissue>
    </source>
</reference>
<name>A0A9Q0RYY2_9DIPT</name>
<accession>A0A9Q0RYY2</accession>
<dbReference type="OrthoDB" id="7475263at2759"/>
<dbReference type="InterPro" id="IPR012464">
    <property type="entry name" value="DUF1676"/>
</dbReference>
<dbReference type="PANTHER" id="PTHR21879">
    <property type="entry name" value="FI03362P-RELATED-RELATED"/>
    <property type="match status" value="1"/>
</dbReference>
<evidence type="ECO:0000313" key="2">
    <source>
        <dbReference type="EMBL" id="KAJ6637636.1"/>
    </source>
</evidence>
<feature type="transmembrane region" description="Helical" evidence="1">
    <location>
        <begin position="16"/>
        <end position="33"/>
    </location>
</feature>
<gene>
    <name evidence="2" type="ORF">Bhyg_10367</name>
</gene>
<dbReference type="GO" id="GO:0016020">
    <property type="term" value="C:membrane"/>
    <property type="evidence" value="ECO:0007669"/>
    <property type="project" value="TreeGrafter"/>
</dbReference>
<dbReference type="Proteomes" id="UP001151699">
    <property type="component" value="Chromosome X"/>
</dbReference>
<feature type="transmembrane region" description="Helical" evidence="1">
    <location>
        <begin position="109"/>
        <end position="136"/>
    </location>
</feature>
<keyword evidence="1" id="KW-0812">Transmembrane</keyword>
<evidence type="ECO:0000256" key="1">
    <source>
        <dbReference type="SAM" id="Phobius"/>
    </source>
</evidence>
<keyword evidence="1" id="KW-0472">Membrane</keyword>
<keyword evidence="1" id="KW-1133">Transmembrane helix</keyword>
<comment type="caution">
    <text evidence="2">The sequence shown here is derived from an EMBL/GenBank/DDBJ whole genome shotgun (WGS) entry which is preliminary data.</text>
</comment>
<evidence type="ECO:0000313" key="3">
    <source>
        <dbReference type="Proteomes" id="UP001151699"/>
    </source>
</evidence>
<dbReference type="AlphaFoldDB" id="A0A9Q0RYY2"/>
<dbReference type="Pfam" id="PF07898">
    <property type="entry name" value="DUF1676"/>
    <property type="match status" value="1"/>
</dbReference>
<organism evidence="2 3">
    <name type="scientific">Pseudolycoriella hygida</name>
    <dbReference type="NCBI Taxonomy" id="35572"/>
    <lineage>
        <taxon>Eukaryota</taxon>
        <taxon>Metazoa</taxon>
        <taxon>Ecdysozoa</taxon>
        <taxon>Arthropoda</taxon>
        <taxon>Hexapoda</taxon>
        <taxon>Insecta</taxon>
        <taxon>Pterygota</taxon>
        <taxon>Neoptera</taxon>
        <taxon>Endopterygota</taxon>
        <taxon>Diptera</taxon>
        <taxon>Nematocera</taxon>
        <taxon>Sciaroidea</taxon>
        <taxon>Sciaridae</taxon>
        <taxon>Pseudolycoriella</taxon>
    </lineage>
</organism>
<sequence>MVFTESEADREMPSTKIAYCYLVVCLSCFVHILQNASETSKALSFLKRSFHKFLTTHGFQISFGKDSGARLISDPESDDVSVENRGKKKRKLKLIIPLLILLKMLKLKVLLLTVLLGIGGIQLTLVAGGAFLFYYFKHNTHCKIQGLPIHTHSHVIEAEPEPYSSYSGYHYSHPSYQSSVSHTKDWGNNRAYSAFNNYMDSSHQITA</sequence>
<proteinExistence type="predicted"/>
<dbReference type="EMBL" id="WJQU01000003">
    <property type="protein sequence ID" value="KAJ6637636.1"/>
    <property type="molecule type" value="Genomic_DNA"/>
</dbReference>
<protein>
    <submittedName>
        <fullName evidence="2">Uncharacterized protein</fullName>
    </submittedName>
</protein>
<keyword evidence="3" id="KW-1185">Reference proteome</keyword>